<feature type="compositionally biased region" description="Low complexity" evidence="1">
    <location>
        <begin position="88"/>
        <end position="98"/>
    </location>
</feature>
<dbReference type="EMBL" id="JALQCW010000048">
    <property type="protein sequence ID" value="MCK9799680.1"/>
    <property type="molecule type" value="Genomic_DNA"/>
</dbReference>
<reference evidence="5 6" key="1">
    <citation type="journal article" date="2022" name="Int. J. Syst. Evol. Microbiol.">
        <title>Pseudomonas aegrilactucae sp. nov. and Pseudomonas morbosilactucae sp. nov., pathogens causing bacterial rot of lettuce in Japan.</title>
        <authorList>
            <person name="Sawada H."/>
            <person name="Fujikawa T."/>
            <person name="Satou M."/>
        </authorList>
    </citation>
    <scope>NUCLEOTIDE SEQUENCE [LARGE SCALE GENOMIC DNA]</scope>
    <source>
        <strain evidence="3 5">MAFF 302030</strain>
        <strain evidence="4 6">MAFF 302046</strain>
    </source>
</reference>
<feature type="region of interest" description="Disordered" evidence="1">
    <location>
        <begin position="19"/>
        <end position="108"/>
    </location>
</feature>
<accession>A0A9X1YWY6</accession>
<evidence type="ECO:0000313" key="4">
    <source>
        <dbReference type="EMBL" id="MCK9818041.1"/>
    </source>
</evidence>
<evidence type="ECO:0000313" key="5">
    <source>
        <dbReference type="Proteomes" id="UP001155059"/>
    </source>
</evidence>
<evidence type="ECO:0000313" key="3">
    <source>
        <dbReference type="EMBL" id="MCK9799680.1"/>
    </source>
</evidence>
<sequence>MIKVQLTALALAGLLSSGAFAGATGPTDPVEGPTSPAPQGMPKININPPPMEEGSLPPATGTDPRVQGNDSGRQGGVGTLDSSEPDKTPSGSGSKTTTGGSGSEGRSQ</sequence>
<feature type="signal peptide" evidence="2">
    <location>
        <begin position="1"/>
        <end position="21"/>
    </location>
</feature>
<dbReference type="EMBL" id="JALQCX010000068">
    <property type="protein sequence ID" value="MCK9818041.1"/>
    <property type="molecule type" value="Genomic_DNA"/>
</dbReference>
<evidence type="ECO:0000313" key="6">
    <source>
        <dbReference type="Proteomes" id="UP001155163"/>
    </source>
</evidence>
<dbReference type="AlphaFoldDB" id="A0A9X1YWY6"/>
<protein>
    <submittedName>
        <fullName evidence="3">Uncharacterized protein</fullName>
    </submittedName>
</protein>
<feature type="compositionally biased region" description="Gly residues" evidence="1">
    <location>
        <begin position="99"/>
        <end position="108"/>
    </location>
</feature>
<evidence type="ECO:0000256" key="2">
    <source>
        <dbReference type="SAM" id="SignalP"/>
    </source>
</evidence>
<organism evidence="3 5">
    <name type="scientific">Pseudomonas morbosilactucae</name>
    <dbReference type="NCBI Taxonomy" id="2938197"/>
    <lineage>
        <taxon>Bacteria</taxon>
        <taxon>Pseudomonadati</taxon>
        <taxon>Pseudomonadota</taxon>
        <taxon>Gammaproteobacteria</taxon>
        <taxon>Pseudomonadales</taxon>
        <taxon>Pseudomonadaceae</taxon>
        <taxon>Pseudomonas</taxon>
    </lineage>
</organism>
<evidence type="ECO:0000256" key="1">
    <source>
        <dbReference type="SAM" id="MobiDB-lite"/>
    </source>
</evidence>
<dbReference type="Proteomes" id="UP001155059">
    <property type="component" value="Unassembled WGS sequence"/>
</dbReference>
<name>A0A9X1YWY6_9PSED</name>
<dbReference type="RefSeq" id="WP_123330403.1">
    <property type="nucleotide sequence ID" value="NZ_JALQCW010000048.1"/>
</dbReference>
<dbReference type="Proteomes" id="UP001155163">
    <property type="component" value="Unassembled WGS sequence"/>
</dbReference>
<feature type="chain" id="PRO_5040987513" evidence="2">
    <location>
        <begin position="22"/>
        <end position="108"/>
    </location>
</feature>
<keyword evidence="2" id="KW-0732">Signal</keyword>
<gene>
    <name evidence="3" type="ORF">M1B34_18720</name>
    <name evidence="4" type="ORF">M1B35_28905</name>
</gene>
<reference evidence="5 6" key="2">
    <citation type="journal article" date="2023" name="Plant Pathol.">
        <title>Dismantling and reorganizing Pseudomonas marginalis sensu#lato.</title>
        <authorList>
            <person name="Sawada H."/>
            <person name="Fujikawa T."/>
            <person name="Satou M."/>
        </authorList>
    </citation>
    <scope>NUCLEOTIDE SEQUENCE [LARGE SCALE GENOMIC DNA]</scope>
    <source>
        <strain evidence="3 5">MAFF 302030</strain>
        <strain evidence="4 6">MAFF 302046</strain>
    </source>
</reference>
<keyword evidence="6" id="KW-1185">Reference proteome</keyword>
<proteinExistence type="predicted"/>
<comment type="caution">
    <text evidence="3">The sequence shown here is derived from an EMBL/GenBank/DDBJ whole genome shotgun (WGS) entry which is preliminary data.</text>
</comment>